<dbReference type="Gene3D" id="1.10.630.10">
    <property type="entry name" value="Cytochrome P450"/>
    <property type="match status" value="1"/>
</dbReference>
<dbReference type="PANTHER" id="PTHR47582:SF1">
    <property type="entry name" value="P450, PUTATIVE (EUROFUNG)-RELATED"/>
    <property type="match status" value="1"/>
</dbReference>
<comment type="similarity">
    <text evidence="2 7">Belongs to the cytochrome P450 family.</text>
</comment>
<feature type="transmembrane region" description="Helical" evidence="9">
    <location>
        <begin position="37"/>
        <end position="56"/>
    </location>
</feature>
<reference evidence="10" key="2">
    <citation type="submission" date="2023-06" db="EMBL/GenBank/DDBJ databases">
        <authorList>
            <consortium name="Lawrence Berkeley National Laboratory"/>
            <person name="Haridas S."/>
            <person name="Hensen N."/>
            <person name="Bonometti L."/>
            <person name="Westerberg I."/>
            <person name="Brannstrom I.O."/>
            <person name="Guillou S."/>
            <person name="Cros-Aarteil S."/>
            <person name="Calhoun S."/>
            <person name="Kuo A."/>
            <person name="Mondo S."/>
            <person name="Pangilinan J."/>
            <person name="Riley R."/>
            <person name="LaButti K."/>
            <person name="Andreopoulos B."/>
            <person name="Lipzen A."/>
            <person name="Chen C."/>
            <person name="Yanf M."/>
            <person name="Daum C."/>
            <person name="Ng V."/>
            <person name="Clum A."/>
            <person name="Steindorff A."/>
            <person name="Ohm R."/>
            <person name="Martin F."/>
            <person name="Silar P."/>
            <person name="Natvig D."/>
            <person name="Lalanne C."/>
            <person name="Gautier V."/>
            <person name="Ament-velasquez S.L."/>
            <person name="Kruys A."/>
            <person name="Hutchinson M.I."/>
            <person name="Powell A.J."/>
            <person name="Barry K."/>
            <person name="Miller A.N."/>
            <person name="Grigoriev I.V."/>
            <person name="Debuchy R."/>
            <person name="Gladieux P."/>
            <person name="Thoren M.H."/>
            <person name="Johannesson H."/>
        </authorList>
    </citation>
    <scope>NUCLEOTIDE SEQUENCE</scope>
    <source>
        <strain evidence="10">CBS 232.78</strain>
    </source>
</reference>
<dbReference type="Proteomes" id="UP001285441">
    <property type="component" value="Unassembled WGS sequence"/>
</dbReference>
<keyword evidence="3 6" id="KW-0479">Metal-binding</keyword>
<comment type="cofactor">
    <cofactor evidence="1 6">
        <name>heme</name>
        <dbReference type="ChEBI" id="CHEBI:30413"/>
    </cofactor>
</comment>
<dbReference type="Pfam" id="PF00067">
    <property type="entry name" value="p450"/>
    <property type="match status" value="1"/>
</dbReference>
<organism evidence="10 11">
    <name type="scientific">Podospora didyma</name>
    <dbReference type="NCBI Taxonomy" id="330526"/>
    <lineage>
        <taxon>Eukaryota</taxon>
        <taxon>Fungi</taxon>
        <taxon>Dikarya</taxon>
        <taxon>Ascomycota</taxon>
        <taxon>Pezizomycotina</taxon>
        <taxon>Sordariomycetes</taxon>
        <taxon>Sordariomycetidae</taxon>
        <taxon>Sordariales</taxon>
        <taxon>Podosporaceae</taxon>
        <taxon>Podospora</taxon>
    </lineage>
</organism>
<feature type="region of interest" description="Disordered" evidence="8">
    <location>
        <begin position="434"/>
        <end position="455"/>
    </location>
</feature>
<evidence type="ECO:0000256" key="5">
    <source>
        <dbReference type="ARBA" id="ARBA00023033"/>
    </source>
</evidence>
<keyword evidence="9" id="KW-0812">Transmembrane</keyword>
<dbReference type="SUPFAM" id="SSF48264">
    <property type="entry name" value="Cytochrome P450"/>
    <property type="match status" value="1"/>
</dbReference>
<evidence type="ECO:0000256" key="9">
    <source>
        <dbReference type="SAM" id="Phobius"/>
    </source>
</evidence>
<evidence type="ECO:0000313" key="11">
    <source>
        <dbReference type="Proteomes" id="UP001285441"/>
    </source>
</evidence>
<keyword evidence="11" id="KW-1185">Reference proteome</keyword>
<dbReference type="GO" id="GO:0016705">
    <property type="term" value="F:oxidoreductase activity, acting on paired donors, with incorporation or reduction of molecular oxygen"/>
    <property type="evidence" value="ECO:0007669"/>
    <property type="project" value="InterPro"/>
</dbReference>
<feature type="transmembrane region" description="Helical" evidence="9">
    <location>
        <begin position="6"/>
        <end position="25"/>
    </location>
</feature>
<proteinExistence type="inferred from homology"/>
<dbReference type="InterPro" id="IPR001128">
    <property type="entry name" value="Cyt_P450"/>
</dbReference>
<dbReference type="PRINTS" id="PR00465">
    <property type="entry name" value="EP450IV"/>
</dbReference>
<keyword evidence="4 6" id="KW-0408">Iron</keyword>
<dbReference type="InterPro" id="IPR002403">
    <property type="entry name" value="Cyt_P450_E_grp-IV"/>
</dbReference>
<evidence type="ECO:0000256" key="8">
    <source>
        <dbReference type="SAM" id="MobiDB-lite"/>
    </source>
</evidence>
<dbReference type="InterPro" id="IPR017972">
    <property type="entry name" value="Cyt_P450_CS"/>
</dbReference>
<dbReference type="InterPro" id="IPR036396">
    <property type="entry name" value="Cyt_P450_sf"/>
</dbReference>
<comment type="caution">
    <text evidence="10">The sequence shown here is derived from an EMBL/GenBank/DDBJ whole genome shotgun (WGS) entry which is preliminary data.</text>
</comment>
<dbReference type="GO" id="GO:0020037">
    <property type="term" value="F:heme binding"/>
    <property type="evidence" value="ECO:0007669"/>
    <property type="project" value="InterPro"/>
</dbReference>
<evidence type="ECO:0000256" key="6">
    <source>
        <dbReference type="PIRSR" id="PIRSR602403-1"/>
    </source>
</evidence>
<evidence type="ECO:0000256" key="7">
    <source>
        <dbReference type="RuleBase" id="RU000461"/>
    </source>
</evidence>
<sequence length="543" mass="58489">MDWNGIGAAVVVGVLGVVYLVLYHLQSMKANPDEPPVVASGIPFVGHLLGMALYGGRYVKELGLRNRDNLIFTLPVPRSRIYIVTDPALAAAVQRASKTLSFTPLVPDITKRILGLDAPTVDIVRQHIDPDGPAAPRGFLADMHDMVYTYLGPGDALNELSIAAAQELARGVNSYISSSSLSGDKTENLLLWIRHFVTIATASFLYGPHNPIAAHPELEEAFWDFDHGLGALLMGVFPSITARKPWRAREKLAHGFQEYLEAGHHEQASSIVQKRVAIAQAHGWTLAAVARSEVSFLFAGIVNTATTTFWIVLQLFASGHEELLTAVRKELLDNAAKTLGDDELRLDLDAVKNNCPTLLAVYRECLRTGSDNYSTRLVKTDTSLSGGRFHLRAGSVVQIAGGAIHCDKAIWGPDADEFNPARFLKLDNTQKVNKEITGSGSGSGSSANTSTTPTGGAAVHPAAFRAFGGGKTLCPGRHFAANEILSFVAMIVLTFYISAPSGGDIIVPGKEDGVMPVHILEPKEDVHVVVRLREEGARRITVV</sequence>
<evidence type="ECO:0000256" key="3">
    <source>
        <dbReference type="ARBA" id="ARBA00022723"/>
    </source>
</evidence>
<feature type="compositionally biased region" description="Low complexity" evidence="8">
    <location>
        <begin position="444"/>
        <end position="455"/>
    </location>
</feature>
<name>A0AAE0TW50_9PEZI</name>
<evidence type="ECO:0000313" key="10">
    <source>
        <dbReference type="EMBL" id="KAK3381580.1"/>
    </source>
</evidence>
<keyword evidence="6 7" id="KW-0349">Heme</keyword>
<dbReference type="AlphaFoldDB" id="A0AAE0TW50"/>
<dbReference type="InterPro" id="IPR053007">
    <property type="entry name" value="CYP450_monoxygenase_sec-met"/>
</dbReference>
<dbReference type="EMBL" id="JAULSW010000005">
    <property type="protein sequence ID" value="KAK3381580.1"/>
    <property type="molecule type" value="Genomic_DNA"/>
</dbReference>
<dbReference type="GO" id="GO:0005506">
    <property type="term" value="F:iron ion binding"/>
    <property type="evidence" value="ECO:0007669"/>
    <property type="project" value="InterPro"/>
</dbReference>
<accession>A0AAE0TW50</accession>
<dbReference type="PANTHER" id="PTHR47582">
    <property type="entry name" value="P450, PUTATIVE (EUROFUNG)-RELATED"/>
    <property type="match status" value="1"/>
</dbReference>
<keyword evidence="5 7" id="KW-0503">Monooxygenase</keyword>
<keyword evidence="9" id="KW-0472">Membrane</keyword>
<dbReference type="CDD" id="cd11040">
    <property type="entry name" value="CYP7_CYP8-like"/>
    <property type="match status" value="1"/>
</dbReference>
<evidence type="ECO:0000256" key="2">
    <source>
        <dbReference type="ARBA" id="ARBA00010617"/>
    </source>
</evidence>
<reference evidence="10" key="1">
    <citation type="journal article" date="2023" name="Mol. Phylogenet. Evol.">
        <title>Genome-scale phylogeny and comparative genomics of the fungal order Sordariales.</title>
        <authorList>
            <person name="Hensen N."/>
            <person name="Bonometti L."/>
            <person name="Westerberg I."/>
            <person name="Brannstrom I.O."/>
            <person name="Guillou S."/>
            <person name="Cros-Aarteil S."/>
            <person name="Calhoun S."/>
            <person name="Haridas S."/>
            <person name="Kuo A."/>
            <person name="Mondo S."/>
            <person name="Pangilinan J."/>
            <person name="Riley R."/>
            <person name="LaButti K."/>
            <person name="Andreopoulos B."/>
            <person name="Lipzen A."/>
            <person name="Chen C."/>
            <person name="Yan M."/>
            <person name="Daum C."/>
            <person name="Ng V."/>
            <person name="Clum A."/>
            <person name="Steindorff A."/>
            <person name="Ohm R.A."/>
            <person name="Martin F."/>
            <person name="Silar P."/>
            <person name="Natvig D.O."/>
            <person name="Lalanne C."/>
            <person name="Gautier V."/>
            <person name="Ament-Velasquez S.L."/>
            <person name="Kruys A."/>
            <person name="Hutchinson M.I."/>
            <person name="Powell A.J."/>
            <person name="Barry K."/>
            <person name="Miller A.N."/>
            <person name="Grigoriev I.V."/>
            <person name="Debuchy R."/>
            <person name="Gladieux P."/>
            <person name="Hiltunen Thoren M."/>
            <person name="Johannesson H."/>
        </authorList>
    </citation>
    <scope>NUCLEOTIDE SEQUENCE</scope>
    <source>
        <strain evidence="10">CBS 232.78</strain>
    </source>
</reference>
<evidence type="ECO:0000256" key="4">
    <source>
        <dbReference type="ARBA" id="ARBA00023004"/>
    </source>
</evidence>
<feature type="binding site" description="axial binding residue" evidence="6">
    <location>
        <position position="474"/>
    </location>
    <ligand>
        <name>heme</name>
        <dbReference type="ChEBI" id="CHEBI:30413"/>
    </ligand>
    <ligandPart>
        <name>Fe</name>
        <dbReference type="ChEBI" id="CHEBI:18248"/>
    </ligandPart>
</feature>
<dbReference type="GO" id="GO:0004497">
    <property type="term" value="F:monooxygenase activity"/>
    <property type="evidence" value="ECO:0007669"/>
    <property type="project" value="UniProtKB-KW"/>
</dbReference>
<gene>
    <name evidence="10" type="ORF">B0H63DRAFT_511359</name>
</gene>
<protein>
    <submittedName>
        <fullName evidence="10">Cytochrome P450</fullName>
    </submittedName>
</protein>
<evidence type="ECO:0000256" key="1">
    <source>
        <dbReference type="ARBA" id="ARBA00001971"/>
    </source>
</evidence>
<dbReference type="PROSITE" id="PS00086">
    <property type="entry name" value="CYTOCHROME_P450"/>
    <property type="match status" value="1"/>
</dbReference>
<keyword evidence="7" id="KW-0560">Oxidoreductase</keyword>
<keyword evidence="9" id="KW-1133">Transmembrane helix</keyword>